<accession>A0ACC5R2L1</accession>
<keyword evidence="2" id="KW-1185">Reference proteome</keyword>
<gene>
    <name evidence="1" type="ORF">JHL16_10775</name>
</gene>
<organism evidence="1 2">
    <name type="scientific">Taklimakanibacter albus</name>
    <dbReference type="NCBI Taxonomy" id="2800327"/>
    <lineage>
        <taxon>Bacteria</taxon>
        <taxon>Pseudomonadati</taxon>
        <taxon>Pseudomonadota</taxon>
        <taxon>Alphaproteobacteria</taxon>
        <taxon>Hyphomicrobiales</taxon>
        <taxon>Aestuariivirgaceae</taxon>
        <taxon>Taklimakanibacter</taxon>
    </lineage>
</organism>
<evidence type="ECO:0000313" key="2">
    <source>
        <dbReference type="Proteomes" id="UP000616151"/>
    </source>
</evidence>
<sequence>MSSAASAFFASLFHRQRLVVIASLSLVVVLCIFAMQWSGDRLMMLDSGAGAFLYAVMVFIMWWTMMMAMMLPTAVPALLTDAAIASKWSPGADRRLLEIAFALGYVSVWTAFALIATAVNVGIGRIVQMTPMMAITSQIVGVALLTLAGLYQLTPAKQSCLVKCQSPIAFRPGEWRAGRMAAYRRGLAHGLYCAGCCGPLMLLLFYGGVMEANWIGGLALYVLVEKLVPAHWRLHQFTGVLLILWAGVLVVSLI</sequence>
<reference evidence="1" key="1">
    <citation type="submission" date="2021-01" db="EMBL/GenBank/DDBJ databases">
        <authorList>
            <person name="Sun Q."/>
        </authorList>
    </citation>
    <scope>NUCLEOTIDE SEQUENCE</scope>
    <source>
        <strain evidence="1">YIM B02566</strain>
    </source>
</reference>
<proteinExistence type="predicted"/>
<protein>
    <submittedName>
        <fullName evidence="1">DUF2182 domain-containing protein</fullName>
    </submittedName>
</protein>
<dbReference type="EMBL" id="JAENHL010000006">
    <property type="protein sequence ID" value="MBK1866838.1"/>
    <property type="molecule type" value="Genomic_DNA"/>
</dbReference>
<name>A0ACC5R2L1_9HYPH</name>
<evidence type="ECO:0000313" key="1">
    <source>
        <dbReference type="EMBL" id="MBK1866838.1"/>
    </source>
</evidence>
<comment type="caution">
    <text evidence="1">The sequence shown here is derived from an EMBL/GenBank/DDBJ whole genome shotgun (WGS) entry which is preliminary data.</text>
</comment>
<dbReference type="Proteomes" id="UP000616151">
    <property type="component" value="Unassembled WGS sequence"/>
</dbReference>